<evidence type="ECO:0000313" key="2">
    <source>
        <dbReference type="EMBL" id="CAH9132870.1"/>
    </source>
</evidence>
<evidence type="ECO:0000313" key="3">
    <source>
        <dbReference type="Proteomes" id="UP001152523"/>
    </source>
</evidence>
<dbReference type="AlphaFoldDB" id="A0AAV0CGD1"/>
<comment type="caution">
    <text evidence="1">The sequence shown here is derived from an EMBL/GenBank/DDBJ whole genome shotgun (WGS) entry which is preliminary data.</text>
</comment>
<accession>A0AAV0CGD1</accession>
<keyword evidence="3" id="KW-1185">Reference proteome</keyword>
<dbReference type="Proteomes" id="UP001152523">
    <property type="component" value="Unassembled WGS sequence"/>
</dbReference>
<proteinExistence type="predicted"/>
<dbReference type="EMBL" id="CAMAPF010000973">
    <property type="protein sequence ID" value="CAH9132870.1"/>
    <property type="molecule type" value="Genomic_DNA"/>
</dbReference>
<protein>
    <submittedName>
        <fullName evidence="1">Uncharacterized protein</fullName>
    </submittedName>
</protein>
<name>A0AAV0CGD1_9ASTE</name>
<gene>
    <name evidence="2" type="ORF">CEPIT_LOCUS32512</name>
    <name evidence="1" type="ORF">CEPIT_LOCUS5411</name>
</gene>
<organism evidence="1 3">
    <name type="scientific">Cuscuta epithymum</name>
    <dbReference type="NCBI Taxonomy" id="186058"/>
    <lineage>
        <taxon>Eukaryota</taxon>
        <taxon>Viridiplantae</taxon>
        <taxon>Streptophyta</taxon>
        <taxon>Embryophyta</taxon>
        <taxon>Tracheophyta</taxon>
        <taxon>Spermatophyta</taxon>
        <taxon>Magnoliopsida</taxon>
        <taxon>eudicotyledons</taxon>
        <taxon>Gunneridae</taxon>
        <taxon>Pentapetalae</taxon>
        <taxon>asterids</taxon>
        <taxon>lamiids</taxon>
        <taxon>Solanales</taxon>
        <taxon>Convolvulaceae</taxon>
        <taxon>Cuscuteae</taxon>
        <taxon>Cuscuta</taxon>
        <taxon>Cuscuta subgen. Cuscuta</taxon>
    </lineage>
</organism>
<sequence length="124" mass="14245">MVLVQGKGEQVGTRYEFCSFKLFLLTRLTYYLLFSVFIVENKVIGPSHAPINTFLVQRPAPMSSDIHIRFILSSNRFKITLGTIGEHHKWKEGAKVPRQNEDSDFWCCTRSGMPYTRSGKSLKN</sequence>
<dbReference type="EMBL" id="CAMAPF010000028">
    <property type="protein sequence ID" value="CAH9075437.1"/>
    <property type="molecule type" value="Genomic_DNA"/>
</dbReference>
<reference evidence="1" key="1">
    <citation type="submission" date="2022-07" db="EMBL/GenBank/DDBJ databases">
        <authorList>
            <person name="Macas J."/>
            <person name="Novak P."/>
            <person name="Neumann P."/>
        </authorList>
    </citation>
    <scope>NUCLEOTIDE SEQUENCE</scope>
</reference>
<evidence type="ECO:0000313" key="1">
    <source>
        <dbReference type="EMBL" id="CAH9075437.1"/>
    </source>
</evidence>